<dbReference type="Proteomes" id="UP000593758">
    <property type="component" value="Chromosome"/>
</dbReference>
<keyword evidence="2" id="KW-1185">Reference proteome</keyword>
<evidence type="ECO:0000313" key="1">
    <source>
        <dbReference type="EMBL" id="QOR70536.1"/>
    </source>
</evidence>
<dbReference type="AlphaFoldDB" id="A0A7M1SSL4"/>
<name>A0A7M1SSL4_9MICO</name>
<reference evidence="1 2" key="1">
    <citation type="submission" date="2020-10" db="EMBL/GenBank/DDBJ databases">
        <title>Haloactinobacterium sp. RN3S43, a bacterium isolated from saline soil.</title>
        <authorList>
            <person name="Sun J.-Q."/>
        </authorList>
    </citation>
    <scope>NUCLEOTIDE SEQUENCE [LARGE SCALE GENOMIC DNA]</scope>
    <source>
        <strain evidence="1 2">RN3S43</strain>
    </source>
</reference>
<accession>A0A7M1SSL4</accession>
<evidence type="ECO:0000313" key="2">
    <source>
        <dbReference type="Proteomes" id="UP000593758"/>
    </source>
</evidence>
<dbReference type="KEGG" id="halt:IM660_18420"/>
<sequence length="219" mass="23143">MELTLKEAAARLGVTPRQAQRLARSGRLQIVGHRGPVALVDDTGLARAASARAGRLWSPVTAWAAIDSLQSGHTGRLAGSALSRLRHRLRAISAEELVRLCAGRASLWRGNLTRRSSDQLRAEIYPSGQSLLADPQVAALLGLSGGPAGRTEGYVNAGEWKRTQARFGLEADAEGVVLLRISTESPAAGLVSTAVDLVETGTVRERSAALALLEGRLSQ</sequence>
<gene>
    <name evidence="1" type="ORF">IM660_18420</name>
</gene>
<protein>
    <submittedName>
        <fullName evidence="1">Helix-turn-helix domain-containing protein</fullName>
    </submittedName>
</protein>
<proteinExistence type="predicted"/>
<dbReference type="RefSeq" id="WP_193497211.1">
    <property type="nucleotide sequence ID" value="NZ_CP063169.1"/>
</dbReference>
<dbReference type="EMBL" id="CP063169">
    <property type="protein sequence ID" value="QOR70536.1"/>
    <property type="molecule type" value="Genomic_DNA"/>
</dbReference>
<organism evidence="1 2">
    <name type="scientific">Ruania alkalisoli</name>
    <dbReference type="NCBI Taxonomy" id="2779775"/>
    <lineage>
        <taxon>Bacteria</taxon>
        <taxon>Bacillati</taxon>
        <taxon>Actinomycetota</taxon>
        <taxon>Actinomycetes</taxon>
        <taxon>Micrococcales</taxon>
        <taxon>Ruaniaceae</taxon>
        <taxon>Ruania</taxon>
    </lineage>
</organism>